<evidence type="ECO:0000256" key="3">
    <source>
        <dbReference type="ARBA" id="ARBA00022989"/>
    </source>
</evidence>
<evidence type="ECO:0000256" key="5">
    <source>
        <dbReference type="SAM" id="Phobius"/>
    </source>
</evidence>
<dbReference type="PANTHER" id="PTHR33507:SF3">
    <property type="entry name" value="INNER MEMBRANE PROTEIN YBBJ"/>
    <property type="match status" value="1"/>
</dbReference>
<keyword evidence="4 5" id="KW-0472">Membrane</keyword>
<dbReference type="RefSeq" id="WP_089198472.1">
    <property type="nucleotide sequence ID" value="NZ_NHRJ02000001.1"/>
</dbReference>
<evidence type="ECO:0000256" key="2">
    <source>
        <dbReference type="ARBA" id="ARBA00022692"/>
    </source>
</evidence>
<evidence type="ECO:0000313" key="8">
    <source>
        <dbReference type="EMBL" id="PZE22702.1"/>
    </source>
</evidence>
<keyword evidence="3 5" id="KW-1133">Transmembrane helix</keyword>
<feature type="transmembrane region" description="Helical" evidence="5">
    <location>
        <begin position="144"/>
        <end position="163"/>
    </location>
</feature>
<feature type="transmembrane region" description="Helical" evidence="5">
    <location>
        <begin position="65"/>
        <end position="84"/>
    </location>
</feature>
<feature type="transmembrane region" description="Helical" evidence="5">
    <location>
        <begin position="169"/>
        <end position="191"/>
    </location>
</feature>
<evidence type="ECO:0000256" key="4">
    <source>
        <dbReference type="ARBA" id="ARBA00023136"/>
    </source>
</evidence>
<dbReference type="GO" id="GO:0005886">
    <property type="term" value="C:plasma membrane"/>
    <property type="evidence" value="ECO:0007669"/>
    <property type="project" value="TreeGrafter"/>
</dbReference>
<evidence type="ECO:0000259" key="6">
    <source>
        <dbReference type="Pfam" id="PF01957"/>
    </source>
</evidence>
<dbReference type="InterPro" id="IPR012340">
    <property type="entry name" value="NA-bd_OB-fold"/>
</dbReference>
<accession>A0A2W1P4R1</accession>
<feature type="domain" description="NfeD integral membrane" evidence="7">
    <location>
        <begin position="74"/>
        <end position="187"/>
    </location>
</feature>
<sequence>MGDAKRFSLLLFMTVLCLFALLLPFTADLANDYGEVAAKDTSDVIRFIGGENHPVLHIAPTPAEAFARFITQHWVATLLLFIGIAGVTIELLMPGFGVPGILGLLGFGLYFFGNYIAGFAGVEEIVLFVIGVVLLFIEIFVPSFGILGVLGIASLLSGVVLAANDTKEAALNLAVASGLAAVVVAIAIKYFHRHGVWNRFILREKLSTEQGFISSTSRTDLLGKSGLSITPLRPAGTIVIGDERVDVVTSGEFIPVNKQVVVVQVEGSRIVVREAHELLH</sequence>
<comment type="caution">
    <text evidence="8">The sequence shown here is derived from an EMBL/GenBank/DDBJ whole genome shotgun (WGS) entry which is preliminary data.</text>
</comment>
<gene>
    <name evidence="8" type="ORF">CBW46_002750</name>
</gene>
<dbReference type="Proteomes" id="UP000214746">
    <property type="component" value="Unassembled WGS sequence"/>
</dbReference>
<name>A0A2W1P4R1_PAEXE</name>
<evidence type="ECO:0000259" key="7">
    <source>
        <dbReference type="Pfam" id="PF24961"/>
    </source>
</evidence>
<dbReference type="Gene3D" id="2.40.50.140">
    <property type="entry name" value="Nucleic acid-binding proteins"/>
    <property type="match status" value="1"/>
</dbReference>
<keyword evidence="9" id="KW-1185">Reference proteome</keyword>
<feature type="transmembrane region" description="Helical" evidence="5">
    <location>
        <begin position="91"/>
        <end position="112"/>
    </location>
</feature>
<proteinExistence type="predicted"/>
<dbReference type="Pfam" id="PF01957">
    <property type="entry name" value="NfeD"/>
    <property type="match status" value="1"/>
</dbReference>
<evidence type="ECO:0000313" key="9">
    <source>
        <dbReference type="Proteomes" id="UP000214746"/>
    </source>
</evidence>
<dbReference type="AlphaFoldDB" id="A0A2W1P4R1"/>
<feature type="domain" description="NfeD-like C-terminal" evidence="6">
    <location>
        <begin position="220"/>
        <end position="273"/>
    </location>
</feature>
<protein>
    <submittedName>
        <fullName evidence="8">Nodulation efficiency protein NfeD</fullName>
    </submittedName>
</protein>
<keyword evidence="2 5" id="KW-0812">Transmembrane</keyword>
<dbReference type="InterPro" id="IPR056739">
    <property type="entry name" value="NfeD_membrane"/>
</dbReference>
<dbReference type="EMBL" id="NHRJ02000001">
    <property type="protein sequence ID" value="PZE22702.1"/>
    <property type="molecule type" value="Genomic_DNA"/>
</dbReference>
<dbReference type="Pfam" id="PF24961">
    <property type="entry name" value="NfeD_membrane"/>
    <property type="match status" value="1"/>
</dbReference>
<evidence type="ECO:0000256" key="1">
    <source>
        <dbReference type="ARBA" id="ARBA00004141"/>
    </source>
</evidence>
<dbReference type="InterPro" id="IPR002810">
    <property type="entry name" value="NfeD-like_C"/>
</dbReference>
<comment type="subcellular location">
    <subcellularLocation>
        <location evidence="1">Membrane</location>
        <topology evidence="1">Multi-pass membrane protein</topology>
    </subcellularLocation>
</comment>
<organism evidence="8 9">
    <name type="scientific">Paenibacillus xerothermodurans</name>
    <dbReference type="NCBI Taxonomy" id="1977292"/>
    <lineage>
        <taxon>Bacteria</taxon>
        <taxon>Bacillati</taxon>
        <taxon>Bacillota</taxon>
        <taxon>Bacilli</taxon>
        <taxon>Bacillales</taxon>
        <taxon>Paenibacillaceae</taxon>
        <taxon>Paenibacillus</taxon>
    </lineage>
</organism>
<dbReference type="InterPro" id="IPR052165">
    <property type="entry name" value="Membrane_assoc_protease"/>
</dbReference>
<dbReference type="OrthoDB" id="9806253at2"/>
<dbReference type="PANTHER" id="PTHR33507">
    <property type="entry name" value="INNER MEMBRANE PROTEIN YBBJ"/>
    <property type="match status" value="1"/>
</dbReference>
<reference evidence="8" key="1">
    <citation type="submission" date="2018-06" db="EMBL/GenBank/DDBJ databases">
        <title>Paenibacillus xerothermodurans sp. nov. an extremely dry heat resistant spore forming bacterium isolated from the soil of Cape Canaveral, Florida.</title>
        <authorList>
            <person name="Seuylemezian A."/>
            <person name="Kaur N."/>
            <person name="Patil P."/>
            <person name="Patil P."/>
            <person name="Mayilraj S."/>
            <person name="Vaishampayan P."/>
        </authorList>
    </citation>
    <scope>NUCLEOTIDE SEQUENCE [LARGE SCALE GENOMIC DNA]</scope>
    <source>
        <strain evidence="8">ATCC 27380</strain>
    </source>
</reference>